<keyword evidence="12" id="KW-1185">Reference proteome</keyword>
<keyword evidence="5 8" id="KW-0812">Transmembrane</keyword>
<feature type="transmembrane region" description="Helical" evidence="8">
    <location>
        <begin position="86"/>
        <end position="103"/>
    </location>
</feature>
<keyword evidence="4" id="KW-0808">Transferase</keyword>
<dbReference type="STRING" id="465721.ACG33_05010"/>
<evidence type="ECO:0000256" key="5">
    <source>
        <dbReference type="ARBA" id="ARBA00022692"/>
    </source>
</evidence>
<evidence type="ECO:0000256" key="6">
    <source>
        <dbReference type="ARBA" id="ARBA00022989"/>
    </source>
</evidence>
<feature type="transmembrane region" description="Helical" evidence="8">
    <location>
        <begin position="110"/>
        <end position="129"/>
    </location>
</feature>
<feature type="transmembrane region" description="Helical" evidence="8">
    <location>
        <begin position="381"/>
        <end position="400"/>
    </location>
</feature>
<evidence type="ECO:0000256" key="8">
    <source>
        <dbReference type="SAM" id="Phobius"/>
    </source>
</evidence>
<dbReference type="PANTHER" id="PTHR33908:SF3">
    <property type="entry name" value="UNDECAPRENYL PHOSPHATE-ALPHA-4-AMINO-4-DEOXY-L-ARABINOSE ARABINOSYL TRANSFERASE"/>
    <property type="match status" value="1"/>
</dbReference>
<dbReference type="GO" id="GO:0005886">
    <property type="term" value="C:plasma membrane"/>
    <property type="evidence" value="ECO:0007669"/>
    <property type="project" value="UniProtKB-SubCell"/>
</dbReference>
<comment type="subcellular location">
    <subcellularLocation>
        <location evidence="1">Cell membrane</location>
        <topology evidence="1">Multi-pass membrane protein</topology>
    </subcellularLocation>
</comment>
<dbReference type="GO" id="GO:0009103">
    <property type="term" value="P:lipopolysaccharide biosynthetic process"/>
    <property type="evidence" value="ECO:0007669"/>
    <property type="project" value="UniProtKB-ARBA"/>
</dbReference>
<dbReference type="InterPro" id="IPR003342">
    <property type="entry name" value="ArnT-like_N"/>
</dbReference>
<dbReference type="PANTHER" id="PTHR33908">
    <property type="entry name" value="MANNOSYLTRANSFERASE YKCB-RELATED"/>
    <property type="match status" value="1"/>
</dbReference>
<dbReference type="InterPro" id="IPR050297">
    <property type="entry name" value="LipidA_mod_glycosyltrf_83"/>
</dbReference>
<keyword evidence="2" id="KW-1003">Cell membrane</keyword>
<dbReference type="GO" id="GO:0000030">
    <property type="term" value="F:mannosyltransferase activity"/>
    <property type="evidence" value="ECO:0007669"/>
    <property type="project" value="InterPro"/>
</dbReference>
<keyword evidence="6 8" id="KW-1133">Transmembrane helix</keyword>
<dbReference type="KEGG" id="sdf:ACG33_05010"/>
<evidence type="ECO:0000256" key="3">
    <source>
        <dbReference type="ARBA" id="ARBA00022676"/>
    </source>
</evidence>
<evidence type="ECO:0000256" key="2">
    <source>
        <dbReference type="ARBA" id="ARBA00022475"/>
    </source>
</evidence>
<evidence type="ECO:0000256" key="7">
    <source>
        <dbReference type="ARBA" id="ARBA00023136"/>
    </source>
</evidence>
<dbReference type="AlphaFoldDB" id="A0A127FA87"/>
<evidence type="ECO:0000259" key="10">
    <source>
        <dbReference type="Pfam" id="PF18583"/>
    </source>
</evidence>
<name>A0A127FA87_STEDE</name>
<evidence type="ECO:0008006" key="13">
    <source>
        <dbReference type="Google" id="ProtNLM"/>
    </source>
</evidence>
<dbReference type="Proteomes" id="UP000070250">
    <property type="component" value="Chromosome"/>
</dbReference>
<evidence type="ECO:0000313" key="11">
    <source>
        <dbReference type="EMBL" id="AMN46469.1"/>
    </source>
</evidence>
<reference evidence="11 12" key="1">
    <citation type="submission" date="2015-06" db="EMBL/GenBank/DDBJ databases">
        <title>A Comprehensive Approach to Explore the Metabolic and Phylogenetic Diversity of Bacterial Steroid Degradation in the Environment: Testosterone as an Example.</title>
        <authorList>
            <person name="Yang F.-C."/>
            <person name="Chen Y.-L."/>
            <person name="Yu C.-P."/>
            <person name="Tang S.-L."/>
            <person name="Wang P.-H."/>
            <person name="Ismail W."/>
            <person name="Wang C.-H."/>
            <person name="Yang C.-Y."/>
            <person name="Chiang Y.-R."/>
        </authorList>
    </citation>
    <scope>NUCLEOTIDE SEQUENCE [LARGE SCALE GENOMIC DNA]</scope>
    <source>
        <strain evidence="11 12">DSM 18526</strain>
    </source>
</reference>
<dbReference type="InterPro" id="IPR040845">
    <property type="entry name" value="Arnt_C"/>
</dbReference>
<evidence type="ECO:0000256" key="1">
    <source>
        <dbReference type="ARBA" id="ARBA00004651"/>
    </source>
</evidence>
<protein>
    <recommendedName>
        <fullName evidence="13">Glycosyltransferase RgtA/B/C/D-like domain-containing protein</fullName>
    </recommendedName>
</protein>
<dbReference type="GO" id="GO:0016763">
    <property type="term" value="F:pentosyltransferase activity"/>
    <property type="evidence" value="ECO:0007669"/>
    <property type="project" value="TreeGrafter"/>
</dbReference>
<dbReference type="GO" id="GO:0006493">
    <property type="term" value="P:protein O-linked glycosylation"/>
    <property type="evidence" value="ECO:0007669"/>
    <property type="project" value="InterPro"/>
</dbReference>
<feature type="transmembrane region" description="Helical" evidence="8">
    <location>
        <begin position="215"/>
        <end position="233"/>
    </location>
</feature>
<evidence type="ECO:0000313" key="12">
    <source>
        <dbReference type="Proteomes" id="UP000070250"/>
    </source>
</evidence>
<dbReference type="EMBL" id="CP011971">
    <property type="protein sequence ID" value="AMN46469.1"/>
    <property type="molecule type" value="Genomic_DNA"/>
</dbReference>
<feature type="transmembrane region" description="Helical" evidence="8">
    <location>
        <begin position="354"/>
        <end position="375"/>
    </location>
</feature>
<feature type="transmembrane region" description="Helical" evidence="8">
    <location>
        <begin position="412"/>
        <end position="432"/>
    </location>
</feature>
<gene>
    <name evidence="11" type="ORF">ACG33_05010</name>
</gene>
<feature type="transmembrane region" description="Helical" evidence="8">
    <location>
        <begin position="323"/>
        <end position="342"/>
    </location>
</feature>
<feature type="domain" description="Aminoarabinose transferase C-terminal" evidence="10">
    <location>
        <begin position="443"/>
        <end position="545"/>
    </location>
</feature>
<dbReference type="Pfam" id="PF02366">
    <property type="entry name" value="PMT"/>
    <property type="match status" value="1"/>
</dbReference>
<feature type="transmembrane region" description="Helical" evidence="8">
    <location>
        <begin position="298"/>
        <end position="317"/>
    </location>
</feature>
<sequence>MDLLQLRQWSVWGVLSLLWLAALPSRSLMDPDEGRYAEIPREMLDSGDWVTPHLNGVKYFEKPPLQYWMTAASYRLFGVNEISSRLWAMLTSFLCLPLVYGFLRSSGESTAVAWSGTGILAVSPFFGLIGQINLLDQGFSFFLVGAVFAYLLAQRHTEHLPEGRRRRHHWMLLCWAMLALAVLSKGIAALVLPGATLGLYMLFKRDLSPLKRLHLGTGFALFALICLPWFALVQYRNPEFASFFFLHEHFARFLTTVHQRTQPLWFFPALVCIALLPVALSVPRWIGAWQRRKQPTDAFDANLFLVLWCTVVLVFFSASRSKLAPYILPMMPVLAVLLARPVAADRLTTTRAQLTLLVIVAVMGIGLATSCWYRQPELPRALALWVTLAMVIALAGWLASRYRKPAADEPTGWKLAALTAAAVYPCLIAAYAQLPPQRSGRSLADLVAEHLSAQTQLYSVGQFRHTLPFYLQRTLQLYGYTGELEFGLQQIGDLPRPGIQDFLQQWRDSHDAIAFIHPRLFDEFKAAGMPARVLGSDGRSIAVARQ</sequence>
<dbReference type="GO" id="GO:0010041">
    <property type="term" value="P:response to iron(III) ion"/>
    <property type="evidence" value="ECO:0007669"/>
    <property type="project" value="TreeGrafter"/>
</dbReference>
<dbReference type="PATRIC" id="fig|465721.4.peg.1069"/>
<keyword evidence="7 8" id="KW-0472">Membrane</keyword>
<proteinExistence type="predicted"/>
<keyword evidence="3" id="KW-0328">Glycosyltransferase</keyword>
<feature type="transmembrane region" description="Helical" evidence="8">
    <location>
        <begin position="264"/>
        <end position="286"/>
    </location>
</feature>
<feature type="domain" description="ArnT-like N-terminal" evidence="9">
    <location>
        <begin position="26"/>
        <end position="243"/>
    </location>
</feature>
<evidence type="ECO:0000259" key="9">
    <source>
        <dbReference type="Pfam" id="PF02366"/>
    </source>
</evidence>
<dbReference type="Pfam" id="PF18583">
    <property type="entry name" value="Arnt_C"/>
    <property type="match status" value="1"/>
</dbReference>
<feature type="transmembrane region" description="Helical" evidence="8">
    <location>
        <begin position="135"/>
        <end position="153"/>
    </location>
</feature>
<evidence type="ECO:0000256" key="4">
    <source>
        <dbReference type="ARBA" id="ARBA00022679"/>
    </source>
</evidence>
<feature type="transmembrane region" description="Helical" evidence="8">
    <location>
        <begin position="173"/>
        <end position="203"/>
    </location>
</feature>
<organism evidence="11 12">
    <name type="scientific">Steroidobacter denitrificans</name>
    <dbReference type="NCBI Taxonomy" id="465721"/>
    <lineage>
        <taxon>Bacteria</taxon>
        <taxon>Pseudomonadati</taxon>
        <taxon>Pseudomonadota</taxon>
        <taxon>Gammaproteobacteria</taxon>
        <taxon>Steroidobacterales</taxon>
        <taxon>Steroidobacteraceae</taxon>
        <taxon>Steroidobacter</taxon>
    </lineage>
</organism>
<accession>A0A127FA87</accession>